<gene>
    <name evidence="3" type="ORF">COU33_03115</name>
</gene>
<dbReference type="SUPFAM" id="SSF49464">
    <property type="entry name" value="Carboxypeptidase regulatory domain-like"/>
    <property type="match status" value="1"/>
</dbReference>
<organism evidence="3 4">
    <name type="scientific">Candidatus Magasanikbacteria bacterium CG10_big_fil_rev_8_21_14_0_10_43_6</name>
    <dbReference type="NCBI Taxonomy" id="1974650"/>
    <lineage>
        <taxon>Bacteria</taxon>
        <taxon>Candidatus Magasanikiibacteriota</taxon>
    </lineage>
</organism>
<dbReference type="InterPro" id="IPR043725">
    <property type="entry name" value="DUF5667"/>
</dbReference>
<proteinExistence type="predicted"/>
<feature type="domain" description="CARDB" evidence="1">
    <location>
        <begin position="463"/>
        <end position="573"/>
    </location>
</feature>
<dbReference type="Proteomes" id="UP000229362">
    <property type="component" value="Unassembled WGS sequence"/>
</dbReference>
<sequence>MDKFFETIHKKRKQIHLTEEEQDVLDTAVLSFVDAHPLPDTPAVRKVDRAQAKKERMSVPVFSFGKRFAYAAFAVVVLAAGGASTVIASEKSLPGETLYSVKVNVAEEIRSALTFDPEDKAEWEATRVGRRLEEIKILLEDGSAIEKHVISDVEDHIESHSQAVAKAALSLQMRGDTKGLISLVDQLQLSLETYGDVLAKIVQEDKGAIDPKVVALFESVEKTQQVAKAAQLNLLLGTSTSYPDNEETTGGEAPTLRIHFPVDGDTLVMGTSYDVSWSADITAGSYMSVTLIDMNGDSLGYIGAVEYPASSIEWNPKYVLDITGAHQAKDVASGMYRLRLTVRDVRGTSHQTESGVFEIIRPSIATGVLHIDVIDGVGNPIPQAYIEINKMNQKRVEVQYTDTSGRANVSLLPGTYTIVATSLQSDRTEEQEVYVAEVGEQYVTMTLRATRTTEEVRSSGVVDLIVTDISASKSVVNEGEPFTVTYVVENIGNPGIAGKRTHALSVLPALSNSLYTVNNDITDTCAYQVYLTTKDRCVVTRSVRMFVPGTYALTATIDSEGFISELREDNNSAAVSVTVGKEAPEGVDIEITSPSALREFFRNSTNENLMTWTVHTSEATNVPATINLLDEHGDFLYTIIDLPALFKGSAIFNIPENTPLGQYYIEIRAGEYTGRSEQFSIVEGA</sequence>
<name>A0A2M6W101_9BACT</name>
<accession>A0A2M6W101</accession>
<dbReference type="AlphaFoldDB" id="A0A2M6W101"/>
<dbReference type="InterPro" id="IPR008969">
    <property type="entry name" value="CarboxyPept-like_regulatory"/>
</dbReference>
<dbReference type="Gene3D" id="2.60.40.10">
    <property type="entry name" value="Immunoglobulins"/>
    <property type="match status" value="1"/>
</dbReference>
<evidence type="ECO:0000259" key="2">
    <source>
        <dbReference type="Pfam" id="PF18915"/>
    </source>
</evidence>
<dbReference type="Pfam" id="PF07705">
    <property type="entry name" value="CARDB"/>
    <property type="match status" value="1"/>
</dbReference>
<dbReference type="EMBL" id="PFBZ01000136">
    <property type="protein sequence ID" value="PIT86451.1"/>
    <property type="molecule type" value="Genomic_DNA"/>
</dbReference>
<dbReference type="Gene3D" id="2.60.40.1120">
    <property type="entry name" value="Carboxypeptidase-like, regulatory domain"/>
    <property type="match status" value="1"/>
</dbReference>
<evidence type="ECO:0000313" key="3">
    <source>
        <dbReference type="EMBL" id="PIT86451.1"/>
    </source>
</evidence>
<evidence type="ECO:0000313" key="4">
    <source>
        <dbReference type="Proteomes" id="UP000229362"/>
    </source>
</evidence>
<evidence type="ECO:0008006" key="5">
    <source>
        <dbReference type="Google" id="ProtNLM"/>
    </source>
</evidence>
<evidence type="ECO:0000259" key="1">
    <source>
        <dbReference type="Pfam" id="PF07705"/>
    </source>
</evidence>
<comment type="caution">
    <text evidence="3">The sequence shown here is derived from an EMBL/GenBank/DDBJ whole genome shotgun (WGS) entry which is preliminary data.</text>
</comment>
<dbReference type="InterPro" id="IPR011635">
    <property type="entry name" value="CARDB"/>
</dbReference>
<dbReference type="Pfam" id="PF18915">
    <property type="entry name" value="DUF5667"/>
    <property type="match status" value="1"/>
</dbReference>
<feature type="domain" description="DUF5667" evidence="2">
    <location>
        <begin position="92"/>
        <end position="170"/>
    </location>
</feature>
<reference evidence="4" key="1">
    <citation type="submission" date="2017-09" db="EMBL/GenBank/DDBJ databases">
        <title>Depth-based differentiation of microbial function through sediment-hosted aquifers and enrichment of novel symbionts in the deep terrestrial subsurface.</title>
        <authorList>
            <person name="Probst A.J."/>
            <person name="Ladd B."/>
            <person name="Jarett J.K."/>
            <person name="Geller-Mcgrath D.E."/>
            <person name="Sieber C.M.K."/>
            <person name="Emerson J.B."/>
            <person name="Anantharaman K."/>
            <person name="Thomas B.C."/>
            <person name="Malmstrom R."/>
            <person name="Stieglmeier M."/>
            <person name="Klingl A."/>
            <person name="Woyke T."/>
            <person name="Ryan C.M."/>
            <person name="Banfield J.F."/>
        </authorList>
    </citation>
    <scope>NUCLEOTIDE SEQUENCE [LARGE SCALE GENOMIC DNA]</scope>
</reference>
<protein>
    <recommendedName>
        <fullName evidence="5">DUF5667 domain-containing protein</fullName>
    </recommendedName>
</protein>
<dbReference type="InterPro" id="IPR013783">
    <property type="entry name" value="Ig-like_fold"/>
</dbReference>